<dbReference type="GeneID" id="11533675"/>
<dbReference type="OrthoDB" id="4036644at2759"/>
<sequence>MNSQNSELNNHNYYVQKSSQAPNNQSTLINILEHNQNRVPLNQYQPHYSNYNNVGSPAYSQNYNQQASPNIINRAPVNQMPMGIDNIRNRQNLYLVTNDSLNNQYVERNDNDKYMYSANPQNISHNYQRRISQEENSFGVHLLANQLPQNNIRYPSESTLPRTQSSNFKIIGFGKNLIKRKSNSIDYSSKLNISDNKINARQKRNKWKIEEDCALIEVLLENSNLLTFVEYYKPMKRFWVKISTLLKQEHSFERNSRQCNDRFKVLNSRASKLDYTKIESDTTKSENTIRLNNLQIRLRNTYGFSNGNIVLKNHKTLSQIDSGDSTQLQMNKEGNLHLDESDSHIRSYYKDPSNFLQPLRDTSKNNEKEVTAILTSNKQKITNMINDLISSQDAIFQMEKQNIDQLRLGVATSIKGVEQLVTLALNEICMYKDLTVKKMTDLENILSSIQSNFVNQNENSLKSKTKTKLKTKSKTKIKTKTKTKLVTKTKPSINKDTITSDEQKSVKKEYKCKPMSISKIVLNNEPESHKQ</sequence>
<name>G8BRT9_TETPH</name>
<feature type="domain" description="Myb-like" evidence="1">
    <location>
        <begin position="199"/>
        <end position="267"/>
    </location>
</feature>
<protein>
    <recommendedName>
        <fullName evidence="1">Myb-like domain-containing protein</fullName>
    </recommendedName>
</protein>
<accession>G8BRT9</accession>
<dbReference type="RefSeq" id="XP_003684899.1">
    <property type="nucleotide sequence ID" value="XM_003684851.1"/>
</dbReference>
<keyword evidence="3" id="KW-1185">Reference proteome</keyword>
<dbReference type="AlphaFoldDB" id="G8BRT9"/>
<gene>
    <name evidence="2" type="primary">TPHA0C03120</name>
    <name evidence="2" type="ordered locus">TPHA_0C03120</name>
</gene>
<evidence type="ECO:0000313" key="2">
    <source>
        <dbReference type="EMBL" id="CCE62465.1"/>
    </source>
</evidence>
<dbReference type="HOGENOM" id="CLU_513061_0_0_1"/>
<dbReference type="EMBL" id="HE612858">
    <property type="protein sequence ID" value="CCE62465.1"/>
    <property type="molecule type" value="Genomic_DNA"/>
</dbReference>
<dbReference type="PROSITE" id="PS50090">
    <property type="entry name" value="MYB_LIKE"/>
    <property type="match status" value="1"/>
</dbReference>
<organism evidence="2 3">
    <name type="scientific">Tetrapisispora phaffii (strain ATCC 24235 / CBS 4417 / NBRC 1672 / NRRL Y-8282 / UCD 70-5)</name>
    <name type="common">Yeast</name>
    <name type="synonym">Fabospora phaffii</name>
    <dbReference type="NCBI Taxonomy" id="1071381"/>
    <lineage>
        <taxon>Eukaryota</taxon>
        <taxon>Fungi</taxon>
        <taxon>Dikarya</taxon>
        <taxon>Ascomycota</taxon>
        <taxon>Saccharomycotina</taxon>
        <taxon>Saccharomycetes</taxon>
        <taxon>Saccharomycetales</taxon>
        <taxon>Saccharomycetaceae</taxon>
        <taxon>Tetrapisispora</taxon>
    </lineage>
</organism>
<evidence type="ECO:0000313" key="3">
    <source>
        <dbReference type="Proteomes" id="UP000005666"/>
    </source>
</evidence>
<dbReference type="eggNOG" id="ENOG502S5B4">
    <property type="taxonomic scope" value="Eukaryota"/>
</dbReference>
<evidence type="ECO:0000259" key="1">
    <source>
        <dbReference type="PROSITE" id="PS50090"/>
    </source>
</evidence>
<reference evidence="2 3" key="1">
    <citation type="journal article" date="2011" name="Proc. Natl. Acad. Sci. U.S.A.">
        <title>Evolutionary erosion of yeast sex chromosomes by mating-type switching accidents.</title>
        <authorList>
            <person name="Gordon J.L."/>
            <person name="Armisen D."/>
            <person name="Proux-Wera E."/>
            <person name="Oheigeartaigh S.S."/>
            <person name="Byrne K.P."/>
            <person name="Wolfe K.H."/>
        </authorList>
    </citation>
    <scope>NUCLEOTIDE SEQUENCE [LARGE SCALE GENOMIC DNA]</scope>
    <source>
        <strain evidence="3">ATCC 24235 / CBS 4417 / NBRC 1672 / NRRL Y-8282 / UCD 70-5</strain>
    </source>
</reference>
<dbReference type="KEGG" id="tpf:TPHA_0C03120"/>
<proteinExistence type="predicted"/>
<dbReference type="Proteomes" id="UP000005666">
    <property type="component" value="Chromosome 3"/>
</dbReference>
<dbReference type="InterPro" id="IPR001005">
    <property type="entry name" value="SANT/Myb"/>
</dbReference>